<dbReference type="InterPro" id="IPR001867">
    <property type="entry name" value="OmpR/PhoB-type_DNA-bd"/>
</dbReference>
<feature type="transmembrane region" description="Helical" evidence="3">
    <location>
        <begin position="159"/>
        <end position="179"/>
    </location>
</feature>
<dbReference type="Pfam" id="PF14559">
    <property type="entry name" value="TPR_19"/>
    <property type="match status" value="1"/>
</dbReference>
<dbReference type="OrthoDB" id="54411at2"/>
<dbReference type="PROSITE" id="PS51755">
    <property type="entry name" value="OMPR_PHOB"/>
    <property type="match status" value="1"/>
</dbReference>
<dbReference type="GO" id="GO:0000160">
    <property type="term" value="P:phosphorelay signal transduction system"/>
    <property type="evidence" value="ECO:0007669"/>
    <property type="project" value="InterPro"/>
</dbReference>
<dbReference type="RefSeq" id="WP_057860684.1">
    <property type="nucleotide sequence ID" value="NZ_LLYB01000090.1"/>
</dbReference>
<name>A0A0R3MPP2_9BRAD</name>
<proteinExistence type="predicted"/>
<keyword evidence="3" id="KW-0472">Membrane</keyword>
<dbReference type="SUPFAM" id="SSF48452">
    <property type="entry name" value="TPR-like"/>
    <property type="match status" value="1"/>
</dbReference>
<dbReference type="Pfam" id="PF13181">
    <property type="entry name" value="TPR_8"/>
    <property type="match status" value="1"/>
</dbReference>
<keyword evidence="3" id="KW-1133">Transmembrane helix</keyword>
<feature type="domain" description="OmpR/PhoB-type" evidence="4">
    <location>
        <begin position="1"/>
        <end position="96"/>
    </location>
</feature>
<keyword evidence="3" id="KW-0812">Transmembrane</keyword>
<dbReference type="Proteomes" id="UP000051660">
    <property type="component" value="Unassembled WGS sequence"/>
</dbReference>
<accession>A0A0R3MPP2</accession>
<dbReference type="GO" id="GO:0003677">
    <property type="term" value="F:DNA binding"/>
    <property type="evidence" value="ECO:0007669"/>
    <property type="project" value="UniProtKB-UniRule"/>
</dbReference>
<dbReference type="InterPro" id="IPR016032">
    <property type="entry name" value="Sig_transdc_resp-reg_C-effctor"/>
</dbReference>
<evidence type="ECO:0000256" key="3">
    <source>
        <dbReference type="SAM" id="Phobius"/>
    </source>
</evidence>
<feature type="DNA-binding region" description="OmpR/PhoB-type" evidence="2">
    <location>
        <begin position="1"/>
        <end position="96"/>
    </location>
</feature>
<dbReference type="EMBL" id="LLYB01000090">
    <property type="protein sequence ID" value="KRR20143.1"/>
    <property type="molecule type" value="Genomic_DNA"/>
</dbReference>
<dbReference type="InterPro" id="IPR011990">
    <property type="entry name" value="TPR-like_helical_dom_sf"/>
</dbReference>
<keyword evidence="1 2" id="KW-0238">DNA-binding</keyword>
<dbReference type="AlphaFoldDB" id="A0A0R3MPP2"/>
<gene>
    <name evidence="5" type="ORF">CQ14_23090</name>
</gene>
<reference evidence="5 6" key="1">
    <citation type="submission" date="2014-03" db="EMBL/GenBank/DDBJ databases">
        <title>Bradyrhizobium valentinum sp. nov., isolated from effective nodules of Lupinus mariae-josephae, a lupine endemic of basic-lime soils in Eastern Spain.</title>
        <authorList>
            <person name="Duran D."/>
            <person name="Rey L."/>
            <person name="Navarro A."/>
            <person name="Busquets A."/>
            <person name="Imperial J."/>
            <person name="Ruiz-Argueso T."/>
        </authorList>
    </citation>
    <scope>NUCLEOTIDE SEQUENCE [LARGE SCALE GENOMIC DNA]</scope>
    <source>
        <strain evidence="5 6">CCBAU 23086</strain>
    </source>
</reference>
<evidence type="ECO:0000256" key="2">
    <source>
        <dbReference type="PROSITE-ProRule" id="PRU01091"/>
    </source>
</evidence>
<dbReference type="CDD" id="cd00383">
    <property type="entry name" value="trans_reg_C"/>
    <property type="match status" value="1"/>
</dbReference>
<dbReference type="Pfam" id="PF00486">
    <property type="entry name" value="Trans_reg_C"/>
    <property type="match status" value="1"/>
</dbReference>
<evidence type="ECO:0000256" key="1">
    <source>
        <dbReference type="ARBA" id="ARBA00023125"/>
    </source>
</evidence>
<dbReference type="SUPFAM" id="SSF46894">
    <property type="entry name" value="C-terminal effector domain of the bipartite response regulators"/>
    <property type="match status" value="1"/>
</dbReference>
<dbReference type="Gene3D" id="1.25.40.10">
    <property type="entry name" value="Tetratricopeptide repeat domain"/>
    <property type="match status" value="2"/>
</dbReference>
<evidence type="ECO:0000313" key="5">
    <source>
        <dbReference type="EMBL" id="KRR20143.1"/>
    </source>
</evidence>
<comment type="caution">
    <text evidence="5">The sequence shown here is derived from an EMBL/GenBank/DDBJ whole genome shotgun (WGS) entry which is preliminary data.</text>
</comment>
<dbReference type="Gene3D" id="1.10.10.10">
    <property type="entry name" value="Winged helix-like DNA-binding domain superfamily/Winged helix DNA-binding domain"/>
    <property type="match status" value="1"/>
</dbReference>
<sequence>MLRFSGFELDSERAELRRPDGETVKLRPKTLEILRLLAGNAGHVLSKQQLMEAAWPNVHVGEDSLFQCIREIRTALGDDKRQVVRVISGRGYLFQAEVTGPEVTGAKVTEAGVTEVAAPAAPEIPPVSRPEPAASDTTVAVVMNSEPAKRVFDLSRRRIAFASVAALAILCTAVAVWMLRPGLIFARGPTSIAVMPIVDESNDPLVAQMAADVSGRLTDGLAKIENIRVLIPEQATTKADFVVKGELQKSEQAWTIRTRMTETATGEVKWTASYQVSPADTDLQTQQSRLAAGVGHALALRINELLNADPRSASKSNVVIEQATAHINQTSPERFQAAQAMLEKALAEDPDNVDVQVALAALLMRGVQMAWLSGPEREAAETRTDAMLQQTLRARPNYIPANEAYCRFLNATNQFRASLVACAKALSFDPWNGIALYHVGLAQVQTGRFEDALATFMQADRFDTPQVSRWTWKIGAGWANMLMGRAEEAVPWLLKSIAITSASGRTHMLLAAAYQQLGKTDEARAAMEKGRELRPGSTYHNVPTPRKNSSPVYIEATERIMQLMVAAGLPAS</sequence>
<evidence type="ECO:0000313" key="6">
    <source>
        <dbReference type="Proteomes" id="UP000051660"/>
    </source>
</evidence>
<protein>
    <submittedName>
        <fullName evidence="5">Transcriptional regulator CadC</fullName>
    </submittedName>
</protein>
<dbReference type="SMART" id="SM00862">
    <property type="entry name" value="Trans_reg_C"/>
    <property type="match status" value="1"/>
</dbReference>
<dbReference type="InterPro" id="IPR036388">
    <property type="entry name" value="WH-like_DNA-bd_sf"/>
</dbReference>
<dbReference type="GO" id="GO:0006355">
    <property type="term" value="P:regulation of DNA-templated transcription"/>
    <property type="evidence" value="ECO:0007669"/>
    <property type="project" value="InterPro"/>
</dbReference>
<evidence type="ECO:0000259" key="4">
    <source>
        <dbReference type="PROSITE" id="PS51755"/>
    </source>
</evidence>
<dbReference type="InterPro" id="IPR019734">
    <property type="entry name" value="TPR_rpt"/>
</dbReference>
<organism evidence="5 6">
    <name type="scientific">Bradyrhizobium lablabi</name>
    <dbReference type="NCBI Taxonomy" id="722472"/>
    <lineage>
        <taxon>Bacteria</taxon>
        <taxon>Pseudomonadati</taxon>
        <taxon>Pseudomonadota</taxon>
        <taxon>Alphaproteobacteria</taxon>
        <taxon>Hyphomicrobiales</taxon>
        <taxon>Nitrobacteraceae</taxon>
        <taxon>Bradyrhizobium</taxon>
    </lineage>
</organism>